<evidence type="ECO:0000313" key="2">
    <source>
        <dbReference type="EMBL" id="CAI8047657.1"/>
    </source>
</evidence>
<keyword evidence="1" id="KW-0479">Metal-binding</keyword>
<sequence>MLALDTACVCDGNKAGRAADPTVTELRIIDPAIRPIRTGLKLVGGAHTVTCHEDFLTVIKGLRDAEPGEVLVIDTQGSRRAVAGELFPTEAARKGLAGIVIDGPCRDTKTIRTLDVPYYARSFNPIAGTTAKIFETQIPITCGGVIVNPGDIIFGDDDGLIVGSIDELSAAIPIAEEIQRKEDLMLEQMAAGVSLFEMLNFEEHYAAGHNRIGLERFNRRLDDFLRCKACGTRSINFIG</sequence>
<dbReference type="PANTHER" id="PTHR33254:SF4">
    <property type="entry name" value="4-HYDROXY-4-METHYL-2-OXOGLUTARATE ALDOLASE 3-RELATED"/>
    <property type="match status" value="1"/>
</dbReference>
<keyword evidence="1" id="KW-0460">Magnesium</keyword>
<protein>
    <submittedName>
        <fullName evidence="2">Uncharacterized protein MJ0644</fullName>
    </submittedName>
</protein>
<dbReference type="InterPro" id="IPR036704">
    <property type="entry name" value="RraA/RraA-like_sf"/>
</dbReference>
<dbReference type="PANTHER" id="PTHR33254">
    <property type="entry name" value="4-HYDROXY-4-METHYL-2-OXOGLUTARATE ALDOLASE 3-RELATED"/>
    <property type="match status" value="1"/>
</dbReference>
<comment type="cofactor">
    <cofactor evidence="1">
        <name>Mg(2+)</name>
        <dbReference type="ChEBI" id="CHEBI:18420"/>
    </cofactor>
</comment>
<reference evidence="2" key="1">
    <citation type="submission" date="2023-03" db="EMBL/GenBank/DDBJ databases">
        <authorList>
            <person name="Steffen K."/>
            <person name="Cardenas P."/>
        </authorList>
    </citation>
    <scope>NUCLEOTIDE SEQUENCE</scope>
</reference>
<keyword evidence="3" id="KW-1185">Reference proteome</keyword>
<dbReference type="EMBL" id="CASHTH010003672">
    <property type="protein sequence ID" value="CAI8047657.1"/>
    <property type="molecule type" value="Genomic_DNA"/>
</dbReference>
<feature type="binding site" evidence="1">
    <location>
        <position position="107"/>
    </location>
    <ligand>
        <name>Mg(2+)</name>
        <dbReference type="ChEBI" id="CHEBI:18420"/>
    </ligand>
</feature>
<dbReference type="Gene3D" id="3.50.30.40">
    <property type="entry name" value="Ribonuclease E inhibitor RraA/RraA-like"/>
    <property type="match status" value="1"/>
</dbReference>
<dbReference type="Proteomes" id="UP001174909">
    <property type="component" value="Unassembled WGS sequence"/>
</dbReference>
<dbReference type="SUPFAM" id="SSF89562">
    <property type="entry name" value="RraA-like"/>
    <property type="match status" value="1"/>
</dbReference>
<accession>A0AA35TGP8</accession>
<dbReference type="Pfam" id="PF03737">
    <property type="entry name" value="RraA-like"/>
    <property type="match status" value="1"/>
</dbReference>
<organism evidence="2 3">
    <name type="scientific">Geodia barretti</name>
    <name type="common">Barrett's horny sponge</name>
    <dbReference type="NCBI Taxonomy" id="519541"/>
    <lineage>
        <taxon>Eukaryota</taxon>
        <taxon>Metazoa</taxon>
        <taxon>Porifera</taxon>
        <taxon>Demospongiae</taxon>
        <taxon>Heteroscleromorpha</taxon>
        <taxon>Tetractinellida</taxon>
        <taxon>Astrophorina</taxon>
        <taxon>Geodiidae</taxon>
        <taxon>Geodia</taxon>
    </lineage>
</organism>
<dbReference type="InterPro" id="IPR005493">
    <property type="entry name" value="RraA/RraA-like"/>
</dbReference>
<evidence type="ECO:0000313" key="3">
    <source>
        <dbReference type="Proteomes" id="UP001174909"/>
    </source>
</evidence>
<proteinExistence type="predicted"/>
<dbReference type="AlphaFoldDB" id="A0AA35TGP8"/>
<gene>
    <name evidence="2" type="ORF">GBAR_LOCUS26360</name>
</gene>
<name>A0AA35TGP8_GEOBA</name>
<feature type="binding site" evidence="1">
    <location>
        <position position="106"/>
    </location>
    <ligand>
        <name>substrate</name>
    </ligand>
</feature>
<dbReference type="GO" id="GO:0046872">
    <property type="term" value="F:metal ion binding"/>
    <property type="evidence" value="ECO:0007669"/>
    <property type="project" value="UniProtKB-KW"/>
</dbReference>
<dbReference type="CDD" id="cd16841">
    <property type="entry name" value="RraA_family"/>
    <property type="match status" value="1"/>
</dbReference>
<comment type="caution">
    <text evidence="2">The sequence shown here is derived from an EMBL/GenBank/DDBJ whole genome shotgun (WGS) entry which is preliminary data.</text>
</comment>
<evidence type="ECO:0000256" key="1">
    <source>
        <dbReference type="PIRSR" id="PIRSR605493-1"/>
    </source>
</evidence>